<sequence>MIRKLTNIIPNYMLVFLYKTIPTSKKMKDFIMRHTNHQFLVAVLAIIKNKKGEVLLLNHTYRSQPLGIPSGWMEREQPKDALERELMEETGLKVEIINTLSVTYDENPKRIDILLEGVFVGGDFKASSEVTDYSFYCTNRLPDSLPEIQHELIKKYA</sequence>
<dbReference type="RefSeq" id="WP_197315971.1">
    <property type="nucleotide sequence ID" value="NZ_JADZSC010000001.1"/>
</dbReference>
<dbReference type="CDD" id="cd02883">
    <property type="entry name" value="NUDIX_Hydrolase"/>
    <property type="match status" value="1"/>
</dbReference>
<organism evidence="4 5">
    <name type="scientific">Halobacillus yeomjeoni</name>
    <dbReference type="NCBI Taxonomy" id="311194"/>
    <lineage>
        <taxon>Bacteria</taxon>
        <taxon>Bacillati</taxon>
        <taxon>Bacillota</taxon>
        <taxon>Bacilli</taxon>
        <taxon>Bacillales</taxon>
        <taxon>Bacillaceae</taxon>
        <taxon>Halobacillus</taxon>
    </lineage>
</organism>
<dbReference type="Gene3D" id="3.90.79.10">
    <property type="entry name" value="Nucleoside Triphosphate Pyrophosphohydrolase"/>
    <property type="match status" value="1"/>
</dbReference>
<dbReference type="AlphaFoldDB" id="A0A931HU06"/>
<evidence type="ECO:0000256" key="1">
    <source>
        <dbReference type="ARBA" id="ARBA00001946"/>
    </source>
</evidence>
<dbReference type="InterPro" id="IPR000086">
    <property type="entry name" value="NUDIX_hydrolase_dom"/>
</dbReference>
<dbReference type="PANTHER" id="PTHR43046:SF14">
    <property type="entry name" value="MUTT_NUDIX FAMILY PROTEIN"/>
    <property type="match status" value="1"/>
</dbReference>
<keyword evidence="2 4" id="KW-0378">Hydrolase</keyword>
<dbReference type="SUPFAM" id="SSF55811">
    <property type="entry name" value="Nudix"/>
    <property type="match status" value="1"/>
</dbReference>
<evidence type="ECO:0000256" key="2">
    <source>
        <dbReference type="ARBA" id="ARBA00022801"/>
    </source>
</evidence>
<name>A0A931HU06_9BACI</name>
<feature type="domain" description="Nudix hydrolase" evidence="3">
    <location>
        <begin position="36"/>
        <end position="157"/>
    </location>
</feature>
<reference evidence="4 5" key="1">
    <citation type="journal article" date="2005" name="Int. J. Syst. Evol. Microbiol.">
        <title>Halobacillus yeomjeoni sp. nov., isolated from a marine solar saltern in Korea.</title>
        <authorList>
            <person name="Yoon J.H."/>
            <person name="Kang S.J."/>
            <person name="Lee C.H."/>
            <person name="Oh H.W."/>
            <person name="Oh T.K."/>
        </authorList>
    </citation>
    <scope>NUCLEOTIDE SEQUENCE [LARGE SCALE GENOMIC DNA]</scope>
    <source>
        <strain evidence="4 5">KCTC 3957</strain>
    </source>
</reference>
<evidence type="ECO:0000259" key="3">
    <source>
        <dbReference type="PROSITE" id="PS51462"/>
    </source>
</evidence>
<comment type="cofactor">
    <cofactor evidence="1">
        <name>Mg(2+)</name>
        <dbReference type="ChEBI" id="CHEBI:18420"/>
    </cofactor>
</comment>
<accession>A0A931HU06</accession>
<keyword evidence="5" id="KW-1185">Reference proteome</keyword>
<protein>
    <submittedName>
        <fullName evidence="4">NUDIX hydrolase</fullName>
    </submittedName>
</protein>
<dbReference type="PROSITE" id="PS51462">
    <property type="entry name" value="NUDIX"/>
    <property type="match status" value="1"/>
</dbReference>
<comment type="caution">
    <text evidence="4">The sequence shown here is derived from an EMBL/GenBank/DDBJ whole genome shotgun (WGS) entry which is preliminary data.</text>
</comment>
<evidence type="ECO:0000313" key="5">
    <source>
        <dbReference type="Proteomes" id="UP000614490"/>
    </source>
</evidence>
<dbReference type="InterPro" id="IPR015797">
    <property type="entry name" value="NUDIX_hydrolase-like_dom_sf"/>
</dbReference>
<dbReference type="EMBL" id="JADZSC010000001">
    <property type="protein sequence ID" value="MBH0229354.1"/>
    <property type="molecule type" value="Genomic_DNA"/>
</dbReference>
<proteinExistence type="predicted"/>
<dbReference type="PANTHER" id="PTHR43046">
    <property type="entry name" value="GDP-MANNOSE MANNOSYL HYDROLASE"/>
    <property type="match status" value="1"/>
</dbReference>
<evidence type="ECO:0000313" key="4">
    <source>
        <dbReference type="EMBL" id="MBH0229354.1"/>
    </source>
</evidence>
<gene>
    <name evidence="4" type="ORF">H0267_03920</name>
</gene>
<dbReference type="Pfam" id="PF00293">
    <property type="entry name" value="NUDIX"/>
    <property type="match status" value="1"/>
</dbReference>
<dbReference type="GO" id="GO:0016787">
    <property type="term" value="F:hydrolase activity"/>
    <property type="evidence" value="ECO:0007669"/>
    <property type="project" value="UniProtKB-KW"/>
</dbReference>
<dbReference type="Proteomes" id="UP000614490">
    <property type="component" value="Unassembled WGS sequence"/>
</dbReference>